<gene>
    <name evidence="1" type="ordered locus">HMPREF0733_12201</name>
</gene>
<name>E3H418_ROTDC</name>
<protein>
    <submittedName>
        <fullName evidence="1">Uncharacterized protein</fullName>
    </submittedName>
</protein>
<dbReference type="AlphaFoldDB" id="E3H418"/>
<evidence type="ECO:0000313" key="2">
    <source>
        <dbReference type="Proteomes" id="UP000000387"/>
    </source>
</evidence>
<dbReference type="EMBL" id="CP002280">
    <property type="protein sequence ID" value="ADP41658.1"/>
    <property type="molecule type" value="Genomic_DNA"/>
</dbReference>
<organism evidence="1 2">
    <name type="scientific">Rothia dentocariosa (strain ATCC 17931 / CDC X599 / XDIA)</name>
    <dbReference type="NCBI Taxonomy" id="762948"/>
    <lineage>
        <taxon>Bacteria</taxon>
        <taxon>Bacillati</taxon>
        <taxon>Actinomycetota</taxon>
        <taxon>Actinomycetes</taxon>
        <taxon>Micrococcales</taxon>
        <taxon>Micrococcaceae</taxon>
        <taxon>Rothia</taxon>
    </lineage>
</organism>
<dbReference type="HOGENOM" id="CLU_2993948_0_0_11"/>
<dbReference type="KEGG" id="rdn:HMPREF0733_12201"/>
<evidence type="ECO:0000313" key="1">
    <source>
        <dbReference type="EMBL" id="ADP41658.1"/>
    </source>
</evidence>
<proteinExistence type="predicted"/>
<sequence>MNRMCALRNTIAEGIFIAKGARPEPTASETVRKIPEQTGFTRICRELENNTNEASLL</sequence>
<dbReference type="Proteomes" id="UP000000387">
    <property type="component" value="Chromosome"/>
</dbReference>
<reference evidence="2" key="1">
    <citation type="submission" date="2010-10" db="EMBL/GenBank/DDBJ databases">
        <title>The complete genome of Rothia dentocariosa ATCC 17931.</title>
        <authorList>
            <person name="Muzny D."/>
            <person name="Qin X."/>
            <person name="Buhay C."/>
            <person name="Dugan-Rocha S."/>
            <person name="Ding Y."/>
            <person name="Chen G."/>
            <person name="Hawes A."/>
            <person name="Holder M."/>
            <person name="Jhangiani S."/>
            <person name="Johnson A."/>
            <person name="Khan Z."/>
            <person name="Li Z."/>
            <person name="Liu W."/>
            <person name="Liu X."/>
            <person name="Perez L."/>
            <person name="Shen H."/>
            <person name="Wang Q."/>
            <person name="Watt J."/>
            <person name="Xi L."/>
            <person name="Xin Y."/>
            <person name="Zhou J."/>
            <person name="Deng J."/>
            <person name="Jiang H."/>
            <person name="Liu Y."/>
            <person name="Qu J."/>
            <person name="Song X.-Z."/>
            <person name="Zhang L."/>
            <person name="Villasana D."/>
            <person name="Johnson A."/>
            <person name="Liu J."/>
            <person name="Liyanage D."/>
            <person name="Lorensuhewa L."/>
            <person name="Robinson T."/>
            <person name="Song A."/>
            <person name="Song B.-B."/>
            <person name="Dinh H."/>
            <person name="Thornton R."/>
            <person name="Coyle M."/>
            <person name="Francisco L."/>
            <person name="Jackson L."/>
            <person name="Javaid M."/>
            <person name="Korchina V."/>
            <person name="Kovar C."/>
            <person name="Mata R."/>
            <person name="Mathew T."/>
            <person name="Ngo R."/>
            <person name="Nguyen L."/>
            <person name="Nguyen N."/>
            <person name="Okwuonu G."/>
            <person name="Ongeri F."/>
            <person name="Pham C."/>
            <person name="Simmons D."/>
            <person name="Wilczek-Boney K."/>
            <person name="Hale W."/>
            <person name="Jakkamsetti A."/>
            <person name="Pham P."/>
            <person name="Ruth R."/>
            <person name="San Lucas F."/>
            <person name="Warren J."/>
            <person name="Zhang J."/>
            <person name="Zhao Z."/>
            <person name="Zhou C."/>
            <person name="Zhu D."/>
            <person name="Lee S."/>
            <person name="Bess C."/>
            <person name="Blankenburg K."/>
            <person name="Forbes L."/>
            <person name="Fu Q."/>
            <person name="Gubbala S."/>
            <person name="Hirani K."/>
            <person name="Jayaseelan J.C."/>
            <person name="Lara F."/>
            <person name="Munidasa M."/>
            <person name="Palculict T."/>
            <person name="Patil S."/>
            <person name="Pu L.-L."/>
            <person name="Saada N."/>
            <person name="Tang L."/>
            <person name="Weissenberger G."/>
            <person name="Zhu Y."/>
            <person name="Hemphill L."/>
            <person name="Shang Y."/>
            <person name="Youmans B."/>
            <person name="Ayvaz T."/>
            <person name="Ross M."/>
            <person name="Santibanez J."/>
            <person name="Aqrawi P."/>
            <person name="Gross S."/>
            <person name="Joshi V."/>
            <person name="Fowler G."/>
            <person name="Nazareth L."/>
            <person name="Reid J."/>
            <person name="Worley K."/>
            <person name="Petrosino J."/>
            <person name="Highlander S."/>
            <person name="Gibbs R."/>
        </authorList>
    </citation>
    <scope>NUCLEOTIDE SEQUENCE [LARGE SCALE GENOMIC DNA]</scope>
    <source>
        <strain evidence="2">ATCC 17931 / CDC X599 / XDIA</strain>
    </source>
</reference>
<accession>E3H418</accession>